<organism evidence="2 3">
    <name type="scientific">Acinetobacter johnsonii</name>
    <dbReference type="NCBI Taxonomy" id="40214"/>
    <lineage>
        <taxon>Bacteria</taxon>
        <taxon>Pseudomonadati</taxon>
        <taxon>Pseudomonadota</taxon>
        <taxon>Gammaproteobacteria</taxon>
        <taxon>Moraxellales</taxon>
        <taxon>Moraxellaceae</taxon>
        <taxon>Acinetobacter</taxon>
    </lineage>
</organism>
<feature type="coiled-coil region" evidence="1">
    <location>
        <begin position="318"/>
        <end position="345"/>
    </location>
</feature>
<evidence type="ECO:0000313" key="2">
    <source>
        <dbReference type="EMBL" id="MDH0826604.1"/>
    </source>
</evidence>
<name>A0AA42MAW7_ACIJO</name>
<evidence type="ECO:0000256" key="1">
    <source>
        <dbReference type="SAM" id="Coils"/>
    </source>
</evidence>
<comment type="caution">
    <text evidence="2">The sequence shown here is derived from an EMBL/GenBank/DDBJ whole genome shotgun (WGS) entry which is preliminary data.</text>
</comment>
<accession>A0AA42MAW7</accession>
<dbReference type="AlphaFoldDB" id="A0AA42MAW7"/>
<gene>
    <name evidence="2" type="ORF">N5C97_08830</name>
</gene>
<sequence length="380" mass="44063">MPKNADADVISKRHDTNLWAEIRTLYESQKKHPYEKIKAVLMAEFALEKFPSQRTVERRAKTEGWKRAISEGDRQFNETFSEEFWMCVQNIYESNPKLSYKRLRELVENELQCADFPSAQAVSAKARAGNWARADALVQKNDAELKKLKQSVNRLVNDVDLVIYDKKAKKIKEYKNEEDADEESEEDEGELLDFDVMTEIIDSEKRAIKNLLMTSQIKRRNMAEVILKARKRMSIMNDFSDILSDELALNFQLLNSTQFRQVMGEAGADFLKEKMKKLGHVASIFNELSFNRREALKFELSLYGVTIEDLQKAGETSKAVAMDDNTAFEAQREKLRQEKERIAERKRYIESGGLQSDVNEEMKRRMAEADIEDAEVIEVE</sequence>
<protein>
    <submittedName>
        <fullName evidence="2">Uncharacterized protein</fullName>
    </submittedName>
</protein>
<dbReference type="RefSeq" id="WP_279679023.1">
    <property type="nucleotide sequence ID" value="NZ_JAOCCL010000018.1"/>
</dbReference>
<reference evidence="2" key="1">
    <citation type="submission" date="2022-09" db="EMBL/GenBank/DDBJ databases">
        <title>Intensive care unit water sources are persistently colonized with multi-drug resistant bacteria and are the site of extensive horizontal gene transfer of antibiotic resistance genes.</title>
        <authorList>
            <person name="Diorio-Toth L."/>
        </authorList>
    </citation>
    <scope>NUCLEOTIDE SEQUENCE</scope>
    <source>
        <strain evidence="2">GD03885</strain>
    </source>
</reference>
<dbReference type="EMBL" id="JAOCCL010000018">
    <property type="protein sequence ID" value="MDH0826604.1"/>
    <property type="molecule type" value="Genomic_DNA"/>
</dbReference>
<keyword evidence="1" id="KW-0175">Coiled coil</keyword>
<dbReference type="Proteomes" id="UP001160116">
    <property type="component" value="Unassembled WGS sequence"/>
</dbReference>
<evidence type="ECO:0000313" key="3">
    <source>
        <dbReference type="Proteomes" id="UP001160116"/>
    </source>
</evidence>
<proteinExistence type="predicted"/>